<keyword evidence="3 4" id="KW-0408">Iron</keyword>
<keyword evidence="2 4" id="KW-0479">Metal-binding</keyword>
<dbReference type="InterPro" id="IPR009056">
    <property type="entry name" value="Cyt_c-like_dom"/>
</dbReference>
<feature type="domain" description="Cytochrome c" evidence="5">
    <location>
        <begin position="43"/>
        <end position="184"/>
    </location>
</feature>
<reference evidence="6 7" key="1">
    <citation type="submission" date="2019-10" db="EMBL/GenBank/DDBJ databases">
        <title>Draft Genome Sequence of Cytophagaceae sp. SJW1-29.</title>
        <authorList>
            <person name="Choi A."/>
        </authorList>
    </citation>
    <scope>NUCLEOTIDE SEQUENCE [LARGE SCALE GENOMIC DNA]</scope>
    <source>
        <strain evidence="6 7">SJW1-29</strain>
    </source>
</reference>
<proteinExistence type="predicted"/>
<dbReference type="Proteomes" id="UP000479293">
    <property type="component" value="Unassembled WGS sequence"/>
</dbReference>
<dbReference type="PROSITE" id="PS51007">
    <property type="entry name" value="CYTC"/>
    <property type="match status" value="1"/>
</dbReference>
<name>A0A7C9BJU0_9BACT</name>
<dbReference type="SUPFAM" id="SSF46626">
    <property type="entry name" value="Cytochrome c"/>
    <property type="match status" value="1"/>
</dbReference>
<evidence type="ECO:0000259" key="5">
    <source>
        <dbReference type="PROSITE" id="PS51007"/>
    </source>
</evidence>
<gene>
    <name evidence="6" type="ORF">GBK04_27515</name>
</gene>
<keyword evidence="7" id="KW-1185">Reference proteome</keyword>
<dbReference type="PANTHER" id="PTHR35008">
    <property type="entry name" value="BLL4482 PROTEIN-RELATED"/>
    <property type="match status" value="1"/>
</dbReference>
<comment type="caution">
    <text evidence="6">The sequence shown here is derived from an EMBL/GenBank/DDBJ whole genome shotgun (WGS) entry which is preliminary data.</text>
</comment>
<protein>
    <submittedName>
        <fullName evidence="6">C-type cytochrome</fullName>
    </submittedName>
</protein>
<dbReference type="RefSeq" id="WP_152765347.1">
    <property type="nucleotide sequence ID" value="NZ_WHLY01000002.1"/>
</dbReference>
<sequence length="198" mass="21611">MQQFVYAAALAVTGLVYAFTNPHNAPKMEHMRAAVHKKTADDPLLRRGEYLVTLMGCGDCHSPKKMTPQGPAPDTDRLLSGYNSTIPLGDYDKNIAKSGQWVLFNGQNTAFVGPWGVSFAANLTPDATGIGSWSLTQFTKAMRQGKAKGLDKNRPLLPPMPWPNYTHMTDEDIKAVFTYLKSLKPVANNVPGPIPPTP</sequence>
<dbReference type="Gene3D" id="1.10.760.10">
    <property type="entry name" value="Cytochrome c-like domain"/>
    <property type="match status" value="1"/>
</dbReference>
<dbReference type="PANTHER" id="PTHR35008:SF4">
    <property type="entry name" value="BLL4482 PROTEIN"/>
    <property type="match status" value="1"/>
</dbReference>
<dbReference type="GO" id="GO:0009055">
    <property type="term" value="F:electron transfer activity"/>
    <property type="evidence" value="ECO:0007669"/>
    <property type="project" value="InterPro"/>
</dbReference>
<accession>A0A7C9BJU0</accession>
<evidence type="ECO:0000256" key="1">
    <source>
        <dbReference type="ARBA" id="ARBA00022617"/>
    </source>
</evidence>
<dbReference type="EMBL" id="WHLY01000002">
    <property type="protein sequence ID" value="MPR36981.1"/>
    <property type="molecule type" value="Genomic_DNA"/>
</dbReference>
<dbReference type="AlphaFoldDB" id="A0A7C9BJU0"/>
<keyword evidence="1 4" id="KW-0349">Heme</keyword>
<evidence type="ECO:0000256" key="3">
    <source>
        <dbReference type="ARBA" id="ARBA00023004"/>
    </source>
</evidence>
<dbReference type="InterPro" id="IPR051459">
    <property type="entry name" value="Cytochrome_c-type_DH"/>
</dbReference>
<evidence type="ECO:0000313" key="6">
    <source>
        <dbReference type="EMBL" id="MPR36981.1"/>
    </source>
</evidence>
<dbReference type="GO" id="GO:0020037">
    <property type="term" value="F:heme binding"/>
    <property type="evidence" value="ECO:0007669"/>
    <property type="project" value="InterPro"/>
</dbReference>
<evidence type="ECO:0000256" key="2">
    <source>
        <dbReference type="ARBA" id="ARBA00022723"/>
    </source>
</evidence>
<organism evidence="6 7">
    <name type="scientific">Salmonirosea aquatica</name>
    <dbReference type="NCBI Taxonomy" id="2654236"/>
    <lineage>
        <taxon>Bacteria</taxon>
        <taxon>Pseudomonadati</taxon>
        <taxon>Bacteroidota</taxon>
        <taxon>Cytophagia</taxon>
        <taxon>Cytophagales</taxon>
        <taxon>Spirosomataceae</taxon>
        <taxon>Salmonirosea</taxon>
    </lineage>
</organism>
<dbReference type="Pfam" id="PF00034">
    <property type="entry name" value="Cytochrom_C"/>
    <property type="match status" value="1"/>
</dbReference>
<evidence type="ECO:0000313" key="7">
    <source>
        <dbReference type="Proteomes" id="UP000479293"/>
    </source>
</evidence>
<dbReference type="InterPro" id="IPR036909">
    <property type="entry name" value="Cyt_c-like_dom_sf"/>
</dbReference>
<evidence type="ECO:0000256" key="4">
    <source>
        <dbReference type="PROSITE-ProRule" id="PRU00433"/>
    </source>
</evidence>
<dbReference type="GO" id="GO:0046872">
    <property type="term" value="F:metal ion binding"/>
    <property type="evidence" value="ECO:0007669"/>
    <property type="project" value="UniProtKB-KW"/>
</dbReference>